<keyword evidence="5" id="KW-1185">Reference proteome</keyword>
<dbReference type="RefSeq" id="WP_319155236.1">
    <property type="nucleotide sequence ID" value="NZ_CP138359.1"/>
</dbReference>
<dbReference type="SMART" id="SM00507">
    <property type="entry name" value="HNHc"/>
    <property type="match status" value="1"/>
</dbReference>
<dbReference type="InterPro" id="IPR002711">
    <property type="entry name" value="HNH"/>
</dbReference>
<proteinExistence type="inferred from homology"/>
<feature type="region of interest" description="Disordered" evidence="2">
    <location>
        <begin position="254"/>
        <end position="312"/>
    </location>
</feature>
<dbReference type="EMBL" id="CP138359">
    <property type="protein sequence ID" value="WPF81097.1"/>
    <property type="molecule type" value="Genomic_DNA"/>
</dbReference>
<dbReference type="GO" id="GO:0004519">
    <property type="term" value="F:endonuclease activity"/>
    <property type="evidence" value="ECO:0007669"/>
    <property type="project" value="InterPro"/>
</dbReference>
<sequence length="570" mass="61281">MTPAQVNDRQGELVDAVVAGFAEVAAAQARCAERVEALRRWSRDAAEEAARRRGLEHASGLDHGLAERSVTAELACALRLPERSASTLLVESQSLVHEHPATMTALRSGEVSYRHALAVLDATIGLDETSVLELDAILADKARTTTVSRLKRVARREREHRDPRPMTARHRLAAQDRHVELQPCEDGMAWLHHLLPAVQATAIFHRLTDIAAAVQGQDEPRTLAQLRADASIDLLLDDDARAVLAASTAEVELPAPHATLGGPSGTEAPGTSGLTDRRSLRLSTTRARSTSGPVNEGTGAAVPTTTTGDGRPMHSIAGVADRVSLGDIKPQVAVTIPVMTLLGHSDEPGDLAGHGPIDADTARRLAAQAPSFLRILTHPETGTVLSVGRDRYAVPADLRSWLRLRDETCRFPGCSRRAQRCDIDHVKDWAHGGATDQDNLIHLCRKHHRLKHTTGWTVSTESPGSAGRGDECARPQPEHSPALAMDRRASGSQDRSNAESGTSPEVGSDSARHAASRTSADVVYWTTPSGRTYLDRAAVEISRDHDQRRDEPGTATTDHGPAPCADEPPF</sequence>
<dbReference type="KEGG" id="sbil:SANBI_002365"/>
<organism evidence="4 5">
    <name type="scientific">Sanguibacter biliveldensis</name>
    <dbReference type="NCBI Taxonomy" id="3030830"/>
    <lineage>
        <taxon>Bacteria</taxon>
        <taxon>Bacillati</taxon>
        <taxon>Actinomycetota</taxon>
        <taxon>Actinomycetes</taxon>
        <taxon>Micrococcales</taxon>
        <taxon>Sanguibacteraceae</taxon>
        <taxon>Sanguibacter</taxon>
    </lineage>
</organism>
<feature type="compositionally biased region" description="Basic and acidic residues" evidence="2">
    <location>
        <begin position="468"/>
        <end position="477"/>
    </location>
</feature>
<comment type="similarity">
    <text evidence="1">Belongs to the Rv1128c/1148c/1588c/1702c/1945/3466 family.</text>
</comment>
<evidence type="ECO:0000313" key="4">
    <source>
        <dbReference type="EMBL" id="WPF81097.1"/>
    </source>
</evidence>
<dbReference type="Gene3D" id="1.10.30.50">
    <property type="match status" value="1"/>
</dbReference>
<accession>A0AAF0Z4Q4</accession>
<feature type="compositionally biased region" description="Low complexity" evidence="2">
    <location>
        <begin position="281"/>
        <end position="310"/>
    </location>
</feature>
<dbReference type="InterPro" id="IPR003615">
    <property type="entry name" value="HNH_nuc"/>
</dbReference>
<dbReference type="GO" id="GO:0003676">
    <property type="term" value="F:nucleic acid binding"/>
    <property type="evidence" value="ECO:0007669"/>
    <property type="project" value="InterPro"/>
</dbReference>
<dbReference type="InterPro" id="IPR003870">
    <property type="entry name" value="DUF222"/>
</dbReference>
<dbReference type="CDD" id="cd00085">
    <property type="entry name" value="HNHc"/>
    <property type="match status" value="1"/>
</dbReference>
<dbReference type="Pfam" id="PF02720">
    <property type="entry name" value="DUF222"/>
    <property type="match status" value="2"/>
</dbReference>
<feature type="domain" description="HNH nuclease" evidence="3">
    <location>
        <begin position="397"/>
        <end position="449"/>
    </location>
</feature>
<feature type="compositionally biased region" description="Basic and acidic residues" evidence="2">
    <location>
        <begin position="533"/>
        <end position="552"/>
    </location>
</feature>
<evidence type="ECO:0000259" key="3">
    <source>
        <dbReference type="SMART" id="SM00507"/>
    </source>
</evidence>
<feature type="region of interest" description="Disordered" evidence="2">
    <location>
        <begin position="455"/>
        <end position="570"/>
    </location>
</feature>
<dbReference type="GO" id="GO:0008270">
    <property type="term" value="F:zinc ion binding"/>
    <property type="evidence" value="ECO:0007669"/>
    <property type="project" value="InterPro"/>
</dbReference>
<protein>
    <submittedName>
        <fullName evidence="4">DUF222 domain-containing protein</fullName>
    </submittedName>
</protein>
<dbReference type="Pfam" id="PF01844">
    <property type="entry name" value="HNH"/>
    <property type="match status" value="1"/>
</dbReference>
<dbReference type="Proteomes" id="UP001304340">
    <property type="component" value="Chromosome"/>
</dbReference>
<evidence type="ECO:0000256" key="1">
    <source>
        <dbReference type="ARBA" id="ARBA00023450"/>
    </source>
</evidence>
<dbReference type="AlphaFoldDB" id="A0AAF0Z4Q4"/>
<evidence type="ECO:0000313" key="5">
    <source>
        <dbReference type="Proteomes" id="UP001304340"/>
    </source>
</evidence>
<name>A0AAF0Z4Q4_9MICO</name>
<gene>
    <name evidence="4" type="ORF">SANBI_002365</name>
</gene>
<evidence type="ECO:0000256" key="2">
    <source>
        <dbReference type="SAM" id="MobiDB-lite"/>
    </source>
</evidence>
<feature type="compositionally biased region" description="Polar residues" evidence="2">
    <location>
        <begin position="490"/>
        <end position="505"/>
    </location>
</feature>
<reference evidence="5" key="1">
    <citation type="submission" date="2023-11" db="EMBL/GenBank/DDBJ databases">
        <authorList>
            <person name="Helweg L.P."/>
            <person name="Kiel A."/>
            <person name="Hitz F."/>
            <person name="Ruckert-Reed C."/>
            <person name="Busche T."/>
            <person name="Kaltschmidt B."/>
            <person name="Kaltschmidt C."/>
        </authorList>
    </citation>
    <scope>NUCLEOTIDE SEQUENCE [LARGE SCALE GENOMIC DNA]</scope>
    <source>
        <strain evidence="5">4.1</strain>
    </source>
</reference>